<evidence type="ECO:0000256" key="2">
    <source>
        <dbReference type="PROSITE-ProRule" id="PRU00302"/>
    </source>
</evidence>
<dbReference type="SUPFAM" id="SSF57535">
    <property type="entry name" value="Complement control module/SCR domain"/>
    <property type="match status" value="1"/>
</dbReference>
<keyword evidence="2" id="KW-0768">Sushi</keyword>
<dbReference type="PROSITE" id="PS50923">
    <property type="entry name" value="SUSHI"/>
    <property type="match status" value="1"/>
</dbReference>
<evidence type="ECO:0000256" key="3">
    <source>
        <dbReference type="SAM" id="MobiDB-lite"/>
    </source>
</evidence>
<gene>
    <name evidence="5" type="ORF">GWI33_023003</name>
</gene>
<dbReference type="CDD" id="cd00033">
    <property type="entry name" value="CCP"/>
    <property type="match status" value="1"/>
</dbReference>
<evidence type="ECO:0000259" key="4">
    <source>
        <dbReference type="PROSITE" id="PS50923"/>
    </source>
</evidence>
<accession>A0A834MM88</accession>
<comment type="caution">
    <text evidence="2">Lacks conserved residue(s) required for the propagation of feature annotation.</text>
</comment>
<dbReference type="InterPro" id="IPR035976">
    <property type="entry name" value="Sushi/SCR/CCP_sf"/>
</dbReference>
<dbReference type="SMART" id="SM00032">
    <property type="entry name" value="CCP"/>
    <property type="match status" value="1"/>
</dbReference>
<protein>
    <recommendedName>
        <fullName evidence="4">Sushi domain-containing protein</fullName>
    </recommendedName>
</protein>
<proteinExistence type="predicted"/>
<keyword evidence="6" id="KW-1185">Reference proteome</keyword>
<dbReference type="OrthoDB" id="547680at2759"/>
<dbReference type="Proteomes" id="UP000625711">
    <property type="component" value="Unassembled WGS sequence"/>
</dbReference>
<keyword evidence="1 2" id="KW-1015">Disulfide bond</keyword>
<evidence type="ECO:0000313" key="5">
    <source>
        <dbReference type="EMBL" id="KAF7283754.1"/>
    </source>
</evidence>
<feature type="domain" description="Sushi" evidence="4">
    <location>
        <begin position="121"/>
        <end position="180"/>
    </location>
</feature>
<organism evidence="5 6">
    <name type="scientific">Rhynchophorus ferrugineus</name>
    <name type="common">Red palm weevil</name>
    <name type="synonym">Curculio ferrugineus</name>
    <dbReference type="NCBI Taxonomy" id="354439"/>
    <lineage>
        <taxon>Eukaryota</taxon>
        <taxon>Metazoa</taxon>
        <taxon>Ecdysozoa</taxon>
        <taxon>Arthropoda</taxon>
        <taxon>Hexapoda</taxon>
        <taxon>Insecta</taxon>
        <taxon>Pterygota</taxon>
        <taxon>Neoptera</taxon>
        <taxon>Endopterygota</taxon>
        <taxon>Coleoptera</taxon>
        <taxon>Polyphaga</taxon>
        <taxon>Cucujiformia</taxon>
        <taxon>Curculionidae</taxon>
        <taxon>Dryophthorinae</taxon>
        <taxon>Rhynchophorus</taxon>
    </lineage>
</organism>
<dbReference type="EMBL" id="JAACXV010000088">
    <property type="protein sequence ID" value="KAF7283754.1"/>
    <property type="molecule type" value="Genomic_DNA"/>
</dbReference>
<dbReference type="Pfam" id="PF00084">
    <property type="entry name" value="Sushi"/>
    <property type="match status" value="1"/>
</dbReference>
<reference evidence="5" key="1">
    <citation type="submission" date="2020-08" db="EMBL/GenBank/DDBJ databases">
        <title>Genome sequencing and assembly of the red palm weevil Rhynchophorus ferrugineus.</title>
        <authorList>
            <person name="Dias G.B."/>
            <person name="Bergman C.M."/>
            <person name="Manee M."/>
        </authorList>
    </citation>
    <scope>NUCLEOTIDE SEQUENCE</scope>
    <source>
        <strain evidence="5">AA-2017</strain>
        <tissue evidence="5">Whole larva</tissue>
    </source>
</reference>
<name>A0A834MM88_RHYFE</name>
<dbReference type="InterPro" id="IPR000436">
    <property type="entry name" value="Sushi_SCR_CCP_dom"/>
</dbReference>
<dbReference type="Gene3D" id="2.10.70.10">
    <property type="entry name" value="Complement Module, domain 1"/>
    <property type="match status" value="1"/>
</dbReference>
<dbReference type="AlphaFoldDB" id="A0A834MM88"/>
<feature type="disulfide bond" evidence="2">
    <location>
        <begin position="151"/>
        <end position="178"/>
    </location>
</feature>
<feature type="region of interest" description="Disordered" evidence="3">
    <location>
        <begin position="10"/>
        <end position="30"/>
    </location>
</feature>
<comment type="caution">
    <text evidence="5">The sequence shown here is derived from an EMBL/GenBank/DDBJ whole genome shotgun (WGS) entry which is preliminary data.</text>
</comment>
<evidence type="ECO:0000313" key="6">
    <source>
        <dbReference type="Proteomes" id="UP000625711"/>
    </source>
</evidence>
<sequence>MTNTNIFPLKIGEEVREKSRKNPTRERERKKSTLVISRTFVNQNRSSDVVFESRGPASFHLFRASGTTPSLRHLTVTAAVPRPERSSLSDMLCERKPPFIGVAILCGLIALVYGVEAQEVGGCRYPGSPAHSRVVFSDDSLGSGTVATYSCERGFELLGPSRRVCENTVWLPEGIPFCGKRFFCIIRWEFSVSFGIRRRRSESFSGARNVSFGKLSTNRLVLNKMVFRDFYCSKKIQI</sequence>
<evidence type="ECO:0000256" key="1">
    <source>
        <dbReference type="ARBA" id="ARBA00023157"/>
    </source>
</evidence>